<evidence type="ECO:0000256" key="2">
    <source>
        <dbReference type="SAM" id="Phobius"/>
    </source>
</evidence>
<dbReference type="GO" id="GO:0016747">
    <property type="term" value="F:acyltransferase activity, transferring groups other than amino-acyl groups"/>
    <property type="evidence" value="ECO:0007669"/>
    <property type="project" value="InterPro"/>
</dbReference>
<dbReference type="PANTHER" id="PTHR11161:SF14">
    <property type="entry name" value="NOSE RESISTANT-TO-FLUOXETINE PROTEIN N-TERMINAL DOMAIN-CONTAINING PROTEIN"/>
    <property type="match status" value="1"/>
</dbReference>
<evidence type="ECO:0000259" key="4">
    <source>
        <dbReference type="SMART" id="SM00703"/>
    </source>
</evidence>
<keyword evidence="5" id="KW-1185">Reference proteome</keyword>
<feature type="transmembrane region" description="Helical" evidence="2">
    <location>
        <begin position="293"/>
        <end position="316"/>
    </location>
</feature>
<evidence type="ECO:0000313" key="5">
    <source>
        <dbReference type="Proteomes" id="UP000887566"/>
    </source>
</evidence>
<reference evidence="6" key="1">
    <citation type="submission" date="2022-11" db="UniProtKB">
        <authorList>
            <consortium name="WormBaseParasite"/>
        </authorList>
    </citation>
    <scope>IDENTIFICATION</scope>
</reference>
<dbReference type="InterPro" id="IPR052728">
    <property type="entry name" value="O2_lipid_transport_reg"/>
</dbReference>
<evidence type="ECO:0000256" key="1">
    <source>
        <dbReference type="SAM" id="MobiDB-lite"/>
    </source>
</evidence>
<feature type="chain" id="PRO_5037892551" evidence="3">
    <location>
        <begin position="16"/>
        <end position="567"/>
    </location>
</feature>
<dbReference type="Pfam" id="PF20146">
    <property type="entry name" value="NRF"/>
    <property type="match status" value="1"/>
</dbReference>
<feature type="transmembrane region" description="Helical" evidence="2">
    <location>
        <begin position="544"/>
        <end position="565"/>
    </location>
</feature>
<accession>A0A914XME0</accession>
<feature type="domain" description="Nose resistant-to-fluoxetine protein N-terminal" evidence="4">
    <location>
        <begin position="140"/>
        <end position="282"/>
    </location>
</feature>
<feature type="transmembrane region" description="Helical" evidence="2">
    <location>
        <begin position="482"/>
        <end position="504"/>
    </location>
</feature>
<dbReference type="AlphaFoldDB" id="A0A914XME0"/>
<feature type="signal peptide" evidence="3">
    <location>
        <begin position="1"/>
        <end position="15"/>
    </location>
</feature>
<keyword evidence="2" id="KW-0472">Membrane</keyword>
<dbReference type="WBParaSite" id="PSAMB.scaffold8832size5725.g31822.t1">
    <property type="protein sequence ID" value="PSAMB.scaffold8832size5725.g31822.t1"/>
    <property type="gene ID" value="PSAMB.scaffold8832size5725.g31822"/>
</dbReference>
<organism evidence="5 6">
    <name type="scientific">Plectus sambesii</name>
    <dbReference type="NCBI Taxonomy" id="2011161"/>
    <lineage>
        <taxon>Eukaryota</taxon>
        <taxon>Metazoa</taxon>
        <taxon>Ecdysozoa</taxon>
        <taxon>Nematoda</taxon>
        <taxon>Chromadorea</taxon>
        <taxon>Plectida</taxon>
        <taxon>Plectina</taxon>
        <taxon>Plectoidea</taxon>
        <taxon>Plectidae</taxon>
        <taxon>Plectus</taxon>
    </lineage>
</organism>
<dbReference type="SMART" id="SM00703">
    <property type="entry name" value="NRF"/>
    <property type="match status" value="1"/>
</dbReference>
<evidence type="ECO:0000256" key="3">
    <source>
        <dbReference type="SAM" id="SignalP"/>
    </source>
</evidence>
<dbReference type="Proteomes" id="UP000887566">
    <property type="component" value="Unplaced"/>
</dbReference>
<feature type="transmembrane region" description="Helical" evidence="2">
    <location>
        <begin position="394"/>
        <end position="413"/>
    </location>
</feature>
<evidence type="ECO:0000313" key="6">
    <source>
        <dbReference type="WBParaSite" id="PSAMB.scaffold8832size5725.g31822.t1"/>
    </source>
</evidence>
<dbReference type="Pfam" id="PF01757">
    <property type="entry name" value="Acyl_transf_3"/>
    <property type="match status" value="1"/>
</dbReference>
<keyword evidence="3" id="KW-0732">Signal</keyword>
<dbReference type="InterPro" id="IPR002656">
    <property type="entry name" value="Acyl_transf_3_dom"/>
</dbReference>
<proteinExistence type="predicted"/>
<dbReference type="InterPro" id="IPR006621">
    <property type="entry name" value="Nose-resist-to-fluoxetine_N"/>
</dbReference>
<name>A0A914XME0_9BILA</name>
<feature type="region of interest" description="Disordered" evidence="1">
    <location>
        <begin position="65"/>
        <end position="84"/>
    </location>
</feature>
<dbReference type="PANTHER" id="PTHR11161">
    <property type="entry name" value="O-ACYLTRANSFERASE"/>
    <property type="match status" value="1"/>
</dbReference>
<keyword evidence="2" id="KW-1133">Transmembrane helix</keyword>
<feature type="transmembrane region" description="Helical" evidence="2">
    <location>
        <begin position="433"/>
        <end position="457"/>
    </location>
</feature>
<keyword evidence="2" id="KW-0812">Transmembrane</keyword>
<sequence length="567" mass="63611">MRVLYLLLLLPMAAAWQLDSNTETAADRLIAVCDRCDGDRIADVERLIHDRFPIFLNPTAALLKPNTTGKANKKPPTSAEDDDSEWDIIGAAERACEAIKSWTNVGFSRPCQQGLKDAVCSVAELVQAVRTSCSPETGTEAECRRCTIEKSARTGRSLWVIKLLDSMGKLPAGLTEGNFLWLGDYEQCTQLTAPIEMPNERARQFNGQYCKANLGLPQTKQKAASMSCSSDSSVDTNGCVPAEKTLFIQYGICAPSTCSADELTALVRKFVPMCHSFVECSHEHESELAVDTAFYLCLLSIFLAVVGGGTLVDLFVCRPELKAIEKDRIKRKLLAQPGDSVSDQLYAKSPKNEAEYYTGLDLPMRLLVACSLYSNGKQALSTRRRPESIGSLDGLRLFSMAWLIYGSAYHSAICYLRNVTFAGENAASLWYQSLNNVTVAIDTFFVISGCIVSFNWLKKVQKGKTFEITGYKSWLGFYLHRYFRFTPMYIIIIAFTVTVFPYLAAGPMWYGQNFDVVKNCRTNWWQNLLYVNNFFDNKENCMGWTWYLANDMQFFWLTPPLLLLLNS</sequence>
<protein>
    <submittedName>
        <fullName evidence="6">Nose resistant-to-fluoxetine protein N-terminal domain-containing protein</fullName>
    </submittedName>
</protein>